<feature type="compositionally biased region" description="Basic and acidic residues" evidence="1">
    <location>
        <begin position="1"/>
        <end position="15"/>
    </location>
</feature>
<accession>X1Q8U4</accession>
<sequence>MDDPFVKADPDRLQRQIETLKSISESGVAD</sequence>
<evidence type="ECO:0000256" key="1">
    <source>
        <dbReference type="SAM" id="MobiDB-lite"/>
    </source>
</evidence>
<protein>
    <submittedName>
        <fullName evidence="2">Uncharacterized protein</fullName>
    </submittedName>
</protein>
<dbReference type="EMBL" id="BARV01031616">
    <property type="protein sequence ID" value="GAI39684.1"/>
    <property type="molecule type" value="Genomic_DNA"/>
</dbReference>
<comment type="caution">
    <text evidence="2">The sequence shown here is derived from an EMBL/GenBank/DDBJ whole genome shotgun (WGS) entry which is preliminary data.</text>
</comment>
<gene>
    <name evidence="2" type="ORF">S06H3_50003</name>
</gene>
<feature type="compositionally biased region" description="Polar residues" evidence="1">
    <location>
        <begin position="16"/>
        <end position="30"/>
    </location>
</feature>
<evidence type="ECO:0000313" key="2">
    <source>
        <dbReference type="EMBL" id="GAI39684.1"/>
    </source>
</evidence>
<name>X1Q8U4_9ZZZZ</name>
<feature type="non-terminal residue" evidence="2">
    <location>
        <position position="30"/>
    </location>
</feature>
<feature type="region of interest" description="Disordered" evidence="1">
    <location>
        <begin position="1"/>
        <end position="30"/>
    </location>
</feature>
<proteinExistence type="predicted"/>
<organism evidence="2">
    <name type="scientific">marine sediment metagenome</name>
    <dbReference type="NCBI Taxonomy" id="412755"/>
    <lineage>
        <taxon>unclassified sequences</taxon>
        <taxon>metagenomes</taxon>
        <taxon>ecological metagenomes</taxon>
    </lineage>
</organism>
<reference evidence="2" key="1">
    <citation type="journal article" date="2014" name="Front. Microbiol.">
        <title>High frequency of phylogenetically diverse reductive dehalogenase-homologous genes in deep subseafloor sedimentary metagenomes.</title>
        <authorList>
            <person name="Kawai M."/>
            <person name="Futagami T."/>
            <person name="Toyoda A."/>
            <person name="Takaki Y."/>
            <person name="Nishi S."/>
            <person name="Hori S."/>
            <person name="Arai W."/>
            <person name="Tsubouchi T."/>
            <person name="Morono Y."/>
            <person name="Uchiyama I."/>
            <person name="Ito T."/>
            <person name="Fujiyama A."/>
            <person name="Inagaki F."/>
            <person name="Takami H."/>
        </authorList>
    </citation>
    <scope>NUCLEOTIDE SEQUENCE</scope>
    <source>
        <strain evidence="2">Expedition CK06-06</strain>
    </source>
</reference>
<dbReference type="AlphaFoldDB" id="X1Q8U4"/>